<proteinExistence type="predicted"/>
<organism evidence="1">
    <name type="scientific">mine drainage metagenome</name>
    <dbReference type="NCBI Taxonomy" id="410659"/>
    <lineage>
        <taxon>unclassified sequences</taxon>
        <taxon>metagenomes</taxon>
        <taxon>ecological metagenomes</taxon>
    </lineage>
</organism>
<protein>
    <submittedName>
        <fullName evidence="1">Uncharacterized protein</fullName>
    </submittedName>
</protein>
<evidence type="ECO:0000313" key="1">
    <source>
        <dbReference type="EMBL" id="OIR01254.1"/>
    </source>
</evidence>
<comment type="caution">
    <text evidence="1">The sequence shown here is derived from an EMBL/GenBank/DDBJ whole genome shotgun (WGS) entry which is preliminary data.</text>
</comment>
<gene>
    <name evidence="1" type="ORF">GALL_167260</name>
</gene>
<reference evidence="1" key="1">
    <citation type="submission" date="2016-10" db="EMBL/GenBank/DDBJ databases">
        <title>Sequence of Gallionella enrichment culture.</title>
        <authorList>
            <person name="Poehlein A."/>
            <person name="Muehling M."/>
            <person name="Daniel R."/>
        </authorList>
    </citation>
    <scope>NUCLEOTIDE SEQUENCE</scope>
</reference>
<dbReference type="AlphaFoldDB" id="A0A1J5SMH1"/>
<name>A0A1J5SMH1_9ZZZZ</name>
<dbReference type="EMBL" id="MLJW01000086">
    <property type="protein sequence ID" value="OIR01254.1"/>
    <property type="molecule type" value="Genomic_DNA"/>
</dbReference>
<sequence length="63" mass="6896">MDTNPAMHDEFDGVPDAFDKIAATADARLTDKRISAEVAQKGWNTGDISAYRAAYRKAHNPDS</sequence>
<accession>A0A1J5SMH1</accession>